<dbReference type="Gene3D" id="1.20.1250.20">
    <property type="entry name" value="MFS general substrate transporter like domains"/>
    <property type="match status" value="1"/>
</dbReference>
<feature type="transmembrane region" description="Helical" evidence="1">
    <location>
        <begin position="103"/>
        <end position="122"/>
    </location>
</feature>
<sequence>MTGLAGALFTPAGQAYFSSPDIKSRPLFGLVAITRKAGYLVGPALGYVLFKIDFSLICLTSAIPFVVFGLIFMRLDVDPLVKTTAQAKGWFDGVSHVFKKRRFLIFSSTLSVYFLFVGQLFFTLPMEVKLRGGSENMLIE</sequence>
<feature type="transmembrane region" description="Helical" evidence="1">
    <location>
        <begin position="54"/>
        <end position="73"/>
    </location>
</feature>
<dbReference type="AlphaFoldDB" id="A0A4V1LTB9"/>
<reference evidence="2 3" key="1">
    <citation type="submission" date="2017-10" db="EMBL/GenBank/DDBJ databases">
        <title>Nyctiphanis sp. nov., isolated from the stomach of the euphausiid Nyctiphanes simplex (Hansen, 1911) in the Gulf of California.</title>
        <authorList>
            <person name="Gomez-Gil B."/>
            <person name="Aguilar-Mendez M."/>
            <person name="Lopez-Cortes A."/>
            <person name="Gomez-Gutierrez J."/>
            <person name="Roque A."/>
            <person name="Lang E."/>
            <person name="Gonzalez-Castillo A."/>
        </authorList>
    </citation>
    <scope>NUCLEOTIDE SEQUENCE [LARGE SCALE GENOMIC DNA]</scope>
    <source>
        <strain evidence="2 3">CAIM 600</strain>
    </source>
</reference>
<dbReference type="Proteomes" id="UP000290287">
    <property type="component" value="Unassembled WGS sequence"/>
</dbReference>
<keyword evidence="1" id="KW-0812">Transmembrane</keyword>
<dbReference type="EMBL" id="PEIB01000002">
    <property type="protein sequence ID" value="RXJ74658.1"/>
    <property type="molecule type" value="Genomic_DNA"/>
</dbReference>
<protein>
    <submittedName>
        <fullName evidence="2">Uncharacterized protein</fullName>
    </submittedName>
</protein>
<evidence type="ECO:0000313" key="2">
    <source>
        <dbReference type="EMBL" id="RXJ74658.1"/>
    </source>
</evidence>
<gene>
    <name evidence="2" type="ORF">CS022_03650</name>
</gene>
<dbReference type="OrthoDB" id="3285778at2"/>
<evidence type="ECO:0000256" key="1">
    <source>
        <dbReference type="SAM" id="Phobius"/>
    </source>
</evidence>
<dbReference type="RefSeq" id="WP_129121128.1">
    <property type="nucleotide sequence ID" value="NZ_PEIB01000002.1"/>
</dbReference>
<keyword evidence="1" id="KW-0472">Membrane</keyword>
<proteinExistence type="predicted"/>
<name>A0A4V1LTB9_9GAMM</name>
<keyword evidence="3" id="KW-1185">Reference proteome</keyword>
<organism evidence="2 3">
    <name type="scientific">Veronia nyctiphanis</name>
    <dbReference type="NCBI Taxonomy" id="1278244"/>
    <lineage>
        <taxon>Bacteria</taxon>
        <taxon>Pseudomonadati</taxon>
        <taxon>Pseudomonadota</taxon>
        <taxon>Gammaproteobacteria</taxon>
        <taxon>Vibrionales</taxon>
        <taxon>Vibrionaceae</taxon>
        <taxon>Veronia</taxon>
    </lineage>
</organism>
<comment type="caution">
    <text evidence="2">The sequence shown here is derived from an EMBL/GenBank/DDBJ whole genome shotgun (WGS) entry which is preliminary data.</text>
</comment>
<accession>A0A4V1LTB9</accession>
<dbReference type="SUPFAM" id="SSF103473">
    <property type="entry name" value="MFS general substrate transporter"/>
    <property type="match status" value="1"/>
</dbReference>
<evidence type="ECO:0000313" key="3">
    <source>
        <dbReference type="Proteomes" id="UP000290287"/>
    </source>
</evidence>
<dbReference type="InterPro" id="IPR036259">
    <property type="entry name" value="MFS_trans_sf"/>
</dbReference>
<keyword evidence="1" id="KW-1133">Transmembrane helix</keyword>